<evidence type="ECO:0000256" key="1">
    <source>
        <dbReference type="SAM" id="MobiDB-lite"/>
    </source>
</evidence>
<feature type="compositionally biased region" description="Basic residues" evidence="1">
    <location>
        <begin position="1"/>
        <end position="14"/>
    </location>
</feature>
<organism evidence="2 3">
    <name type="scientific">Rotaria socialis</name>
    <dbReference type="NCBI Taxonomy" id="392032"/>
    <lineage>
        <taxon>Eukaryota</taxon>
        <taxon>Metazoa</taxon>
        <taxon>Spiralia</taxon>
        <taxon>Gnathifera</taxon>
        <taxon>Rotifera</taxon>
        <taxon>Eurotatoria</taxon>
        <taxon>Bdelloidea</taxon>
        <taxon>Philodinida</taxon>
        <taxon>Philodinidae</taxon>
        <taxon>Rotaria</taxon>
    </lineage>
</organism>
<evidence type="ECO:0000313" key="2">
    <source>
        <dbReference type="EMBL" id="CAF2994505.1"/>
    </source>
</evidence>
<feature type="compositionally biased region" description="Low complexity" evidence="1">
    <location>
        <begin position="565"/>
        <end position="578"/>
    </location>
</feature>
<gene>
    <name evidence="2" type="ORF">TIS948_LOCUS1139</name>
</gene>
<feature type="region of interest" description="Disordered" evidence="1">
    <location>
        <begin position="1"/>
        <end position="24"/>
    </location>
</feature>
<accession>A0A817KFC4</accession>
<dbReference type="AlphaFoldDB" id="A0A817KFC4"/>
<comment type="caution">
    <text evidence="2">The sequence shown here is derived from an EMBL/GenBank/DDBJ whole genome shotgun (WGS) entry which is preliminary data.</text>
</comment>
<protein>
    <submittedName>
        <fullName evidence="2">Uncharacterized protein</fullName>
    </submittedName>
</protein>
<feature type="region of interest" description="Disordered" evidence="1">
    <location>
        <begin position="556"/>
        <end position="578"/>
    </location>
</feature>
<dbReference type="Proteomes" id="UP000663825">
    <property type="component" value="Unassembled WGS sequence"/>
</dbReference>
<reference evidence="2" key="1">
    <citation type="submission" date="2021-02" db="EMBL/GenBank/DDBJ databases">
        <authorList>
            <person name="Nowell W R."/>
        </authorList>
    </citation>
    <scope>NUCLEOTIDE SEQUENCE</scope>
</reference>
<feature type="region of interest" description="Disordered" evidence="1">
    <location>
        <begin position="268"/>
        <end position="287"/>
    </location>
</feature>
<dbReference type="OrthoDB" id="10020769at2759"/>
<evidence type="ECO:0000313" key="3">
    <source>
        <dbReference type="Proteomes" id="UP000663825"/>
    </source>
</evidence>
<name>A0A817KFC4_9BILA</name>
<feature type="compositionally biased region" description="Basic and acidic residues" evidence="1">
    <location>
        <begin position="268"/>
        <end position="279"/>
    </location>
</feature>
<sequence>MDSSKHHANKKRPRSASNEYGENSKKTHKLSGWFVGCCTQRKHHIRSSKNESIEKVSLVNENKNLQLKCNISQQSTRIEEISNVHIVHLKQSPLYRESRFCQTPFESYEDSCINCTVQYGPNLSEDIHEYYHQLNQQLNNDNNKSMPIEEVEVSASNSLQQEKSIDQAVNSFINNIIGDGIDRLFNIITMASTYRSKQNDFRIDNKTKESLDIIEQNQYSELVFEKQNLKIAPTMNHQSSAELSLDDFSPNLNPDVYPWNITVSETHRNQQKELDKKSSLENQEPYNWDDQKYSCSSAFDLYEKDHLVDKSVHDPSKHMLDNAQDKSISDEDDDTNLSYSVASVLPSHKTMKPQSHTNHLQNSSLNIINSKKFFSTSDQENEDQHITSYNNLLLKKNSNDSSELVLNKIQKINSSNLTKTHNNIEMSSFHKDLQIPNLSEQESSPKIYQSHRLMQQSYDQSSTTSANDLFNQISYAKKQNSIDSDSINTGYSIPVSLHTSALSETAADRNDQHEKQRQHVEIKNNVNHTFRFTYDDIMNTWRRLFERLLGSVLSPSINNTGNKKSSSSSSTSSDSYSWSTPIPTEGLNITESNHMSPWWERRDVYSRTLATFRFANERLSTSYPIEKNASNKQMCISIENRPCCSKYDSYQNIYHCCCRSSITINNCSSSF</sequence>
<proteinExistence type="predicted"/>
<dbReference type="EMBL" id="CAJNXB010000032">
    <property type="protein sequence ID" value="CAF2994505.1"/>
    <property type="molecule type" value="Genomic_DNA"/>
</dbReference>